<feature type="signal peptide" evidence="2">
    <location>
        <begin position="1"/>
        <end position="24"/>
    </location>
</feature>
<keyword evidence="4" id="KW-1185">Reference proteome</keyword>
<proteinExistence type="predicted"/>
<evidence type="ECO:0008006" key="5">
    <source>
        <dbReference type="Google" id="ProtNLM"/>
    </source>
</evidence>
<comment type="caution">
    <text evidence="3">The sequence shown here is derived from an EMBL/GenBank/DDBJ whole genome shotgun (WGS) entry which is preliminary data.</text>
</comment>
<organism evidence="3 4">
    <name type="scientific">Streptomyces flavidovirens</name>
    <dbReference type="NCBI Taxonomy" id="67298"/>
    <lineage>
        <taxon>Bacteria</taxon>
        <taxon>Bacillati</taxon>
        <taxon>Actinomycetota</taxon>
        <taxon>Actinomycetes</taxon>
        <taxon>Kitasatosporales</taxon>
        <taxon>Streptomycetaceae</taxon>
        <taxon>Streptomyces</taxon>
    </lineage>
</organism>
<protein>
    <recommendedName>
        <fullName evidence="5">Lipoprotein</fullName>
    </recommendedName>
</protein>
<dbReference type="PROSITE" id="PS51257">
    <property type="entry name" value="PROKAR_LIPOPROTEIN"/>
    <property type="match status" value="1"/>
</dbReference>
<gene>
    <name evidence="3" type="ORF">ACFYWW_08090</name>
</gene>
<dbReference type="RefSeq" id="WP_387894658.1">
    <property type="nucleotide sequence ID" value="NZ_JBIAPK010000002.1"/>
</dbReference>
<name>A0ABW6RAZ7_9ACTN</name>
<evidence type="ECO:0000256" key="1">
    <source>
        <dbReference type="SAM" id="MobiDB-lite"/>
    </source>
</evidence>
<feature type="chain" id="PRO_5047424007" description="Lipoprotein" evidence="2">
    <location>
        <begin position="25"/>
        <end position="255"/>
    </location>
</feature>
<accession>A0ABW6RAZ7</accession>
<feature type="region of interest" description="Disordered" evidence="1">
    <location>
        <begin position="109"/>
        <end position="131"/>
    </location>
</feature>
<keyword evidence="2" id="KW-0732">Signal</keyword>
<sequence>MRRTTVRRTVVAASALSLALLVSACGADKSADAGPEAKGKDSAAAEPAAKVLSQAELDKLILADGDAKNHKVIKPLKADLAASKIATTDKAECKPLLDATWMRPLGSPAATSVRRVSTMPEKPGKDASPEDKLKAGLEALGGAVIMTDTLGSYDGKSAQEALAGLRTAGKACADGFTTTAGPDKMKYTKVTPASYTGGDEAVAFTLTTDLEGETGSAQLVTVRKGNTVVSFFAQSFAGKSEQPKDAIEAQLAKLG</sequence>
<dbReference type="EMBL" id="JBIAPK010000002">
    <property type="protein sequence ID" value="MFF3338684.1"/>
    <property type="molecule type" value="Genomic_DNA"/>
</dbReference>
<evidence type="ECO:0000256" key="2">
    <source>
        <dbReference type="SAM" id="SignalP"/>
    </source>
</evidence>
<reference evidence="3 4" key="1">
    <citation type="submission" date="2024-10" db="EMBL/GenBank/DDBJ databases">
        <title>The Natural Products Discovery Center: Release of the First 8490 Sequenced Strains for Exploring Actinobacteria Biosynthetic Diversity.</title>
        <authorList>
            <person name="Kalkreuter E."/>
            <person name="Kautsar S.A."/>
            <person name="Yang D."/>
            <person name="Bader C.D."/>
            <person name="Teijaro C.N."/>
            <person name="Fluegel L."/>
            <person name="Davis C.M."/>
            <person name="Simpson J.R."/>
            <person name="Lauterbach L."/>
            <person name="Steele A.D."/>
            <person name="Gui C."/>
            <person name="Meng S."/>
            <person name="Li G."/>
            <person name="Viehrig K."/>
            <person name="Ye F."/>
            <person name="Su P."/>
            <person name="Kiefer A.F."/>
            <person name="Nichols A."/>
            <person name="Cepeda A.J."/>
            <person name="Yan W."/>
            <person name="Fan B."/>
            <person name="Jiang Y."/>
            <person name="Adhikari A."/>
            <person name="Zheng C.-J."/>
            <person name="Schuster L."/>
            <person name="Cowan T.M."/>
            <person name="Smanski M.J."/>
            <person name="Chevrette M.G."/>
            <person name="De Carvalho L.P.S."/>
            <person name="Shen B."/>
        </authorList>
    </citation>
    <scope>NUCLEOTIDE SEQUENCE [LARGE SCALE GENOMIC DNA]</scope>
    <source>
        <strain evidence="3 4">NPDC003029</strain>
    </source>
</reference>
<evidence type="ECO:0000313" key="4">
    <source>
        <dbReference type="Proteomes" id="UP001601976"/>
    </source>
</evidence>
<feature type="compositionally biased region" description="Basic and acidic residues" evidence="1">
    <location>
        <begin position="122"/>
        <end position="131"/>
    </location>
</feature>
<evidence type="ECO:0000313" key="3">
    <source>
        <dbReference type="EMBL" id="MFF3338684.1"/>
    </source>
</evidence>
<dbReference type="Proteomes" id="UP001601976">
    <property type="component" value="Unassembled WGS sequence"/>
</dbReference>